<keyword evidence="2" id="KW-1185">Reference proteome</keyword>
<dbReference type="InterPro" id="IPR032062">
    <property type="entry name" value="DUF4803"/>
</dbReference>
<comment type="caution">
    <text evidence="1">The sequence shown here is derived from an EMBL/GenBank/DDBJ whole genome shotgun (WGS) entry which is preliminary data.</text>
</comment>
<proteinExistence type="predicted"/>
<dbReference type="Proteomes" id="UP000792457">
    <property type="component" value="Unassembled WGS sequence"/>
</dbReference>
<sequence>KNGLPLELPSRFPGERRCTFNCAASAHYECERSILERKWPTTPMDKRNILAAMAVAMALTLVEASTQLRRETNSLIKLYTELKNTVVDLWDDIEDPRWHAVMAANELTQPEEEILRSFAHFGDLLANTVSDREIREQRKALLSSAMGDLYAWTSSDAQIGTVDSLYQSFRRFQINPAAATATEESKRAFTELAETILRKDPPSVTAALSDLHELVTDRRAGVFVNVPRVLRMDGGNGQCSIHQSPKQLIYNLYNVVALTEIKGYAMMQFSWMLLKLYNKGNFTLEAELMKERVEARMKEKIEAAQKSMENASPEFWVCDPNHHEENVTYVQLTKLLQGHVVNEVDLNAKGSCRENCAYYSYARTHGCYKGLFCNKQPKCNGRLFDCRFIDSDSSVCLSNSNDRKYDWIEYENGRTLGKKASCSRGSTKVDSWWRWLFWHCSYCFCMCDEQGPNSDRYFSLHAAMAKGIESDGGNSNRVVTGLRFVKVNRVVHLQIQDGVVLPGGMINASTLEWQPIKPFKPSDPGIIRGVDFHMMSWEQRAIDLDDLSAPEGSVLTGVKLRIIGSHLNLEILATPINISTGHLSTSSSVWVGNDNTPASMTEPRKQVTIDSPDVPTKCPVKSSKLSNSDQFVKFTHSDINSDVAQTTVPFIDAQPVVLNPPSLLVGAGLLYKACTFTFAQKVITTLGFPTPMPDVNHRLTKDYVVKLKSSTTVICSDSNHTIFEQTELEKLHDELKKMTGDLWGNINDPRWYAALAFSAHRNIIPPDQHILQAFARFGDKLEASGLDREMKILRQKLLSGAMGNLYVWASSDAQIGMIDALYEAFRRFQVRTAGTAISEATRRAFTDLAETILQDDPDSVPTSISKLHDLMTILEGGGVFGNTPRVLSEVKQMHSPSTLRISYNVNPSFFQNDGINACDMHQSPQQLVYNIYNIASLTDLKGHAMMQFSWMLLSLYNIGNYTMEARAMEDRMRARMIEKKAALRRVMPQCSNEFWKCDPLNYAENVTYTKLTNLLQGHVQNEIDMSTEVSQIKITVSKGALSWISLKGHYSNKGRIIRYGDE</sequence>
<feature type="non-terminal residue" evidence="1">
    <location>
        <position position="1"/>
    </location>
</feature>
<gene>
    <name evidence="1" type="ORF">J437_LFUL004076</name>
</gene>
<organism evidence="1 2">
    <name type="scientific">Ladona fulva</name>
    <name type="common">Scarce chaser dragonfly</name>
    <name type="synonym">Libellula fulva</name>
    <dbReference type="NCBI Taxonomy" id="123851"/>
    <lineage>
        <taxon>Eukaryota</taxon>
        <taxon>Metazoa</taxon>
        <taxon>Ecdysozoa</taxon>
        <taxon>Arthropoda</taxon>
        <taxon>Hexapoda</taxon>
        <taxon>Insecta</taxon>
        <taxon>Pterygota</taxon>
        <taxon>Palaeoptera</taxon>
        <taxon>Odonata</taxon>
        <taxon>Epiprocta</taxon>
        <taxon>Anisoptera</taxon>
        <taxon>Libelluloidea</taxon>
        <taxon>Libellulidae</taxon>
        <taxon>Ladona</taxon>
    </lineage>
</organism>
<protein>
    <submittedName>
        <fullName evidence="1">Uncharacterized protein</fullName>
    </submittedName>
</protein>
<dbReference type="EMBL" id="KZ308170">
    <property type="protein sequence ID" value="KAG8223711.1"/>
    <property type="molecule type" value="Genomic_DNA"/>
</dbReference>
<reference evidence="1" key="1">
    <citation type="submission" date="2013-04" db="EMBL/GenBank/DDBJ databases">
        <authorList>
            <person name="Qu J."/>
            <person name="Murali S.C."/>
            <person name="Bandaranaike D."/>
            <person name="Bellair M."/>
            <person name="Blankenburg K."/>
            <person name="Chao H."/>
            <person name="Dinh H."/>
            <person name="Doddapaneni H."/>
            <person name="Downs B."/>
            <person name="Dugan-Rocha S."/>
            <person name="Elkadiri S."/>
            <person name="Gnanaolivu R.D."/>
            <person name="Hernandez B."/>
            <person name="Javaid M."/>
            <person name="Jayaseelan J.C."/>
            <person name="Lee S."/>
            <person name="Li M."/>
            <person name="Ming W."/>
            <person name="Munidasa M."/>
            <person name="Muniz J."/>
            <person name="Nguyen L."/>
            <person name="Ongeri F."/>
            <person name="Osuji N."/>
            <person name="Pu L.-L."/>
            <person name="Puazo M."/>
            <person name="Qu C."/>
            <person name="Quiroz J."/>
            <person name="Raj R."/>
            <person name="Weissenberger G."/>
            <person name="Xin Y."/>
            <person name="Zou X."/>
            <person name="Han Y."/>
            <person name="Richards S."/>
            <person name="Worley K."/>
            <person name="Muzny D."/>
            <person name="Gibbs R."/>
        </authorList>
    </citation>
    <scope>NUCLEOTIDE SEQUENCE</scope>
    <source>
        <strain evidence="1">Sampled in the wild</strain>
    </source>
</reference>
<dbReference type="AlphaFoldDB" id="A0A8K0JW09"/>
<dbReference type="OrthoDB" id="6366357at2759"/>
<dbReference type="PANTHER" id="PTHR47890">
    <property type="entry name" value="LD24308P"/>
    <property type="match status" value="1"/>
</dbReference>
<evidence type="ECO:0000313" key="1">
    <source>
        <dbReference type="EMBL" id="KAG8223711.1"/>
    </source>
</evidence>
<dbReference type="Pfam" id="PF16061">
    <property type="entry name" value="DUF4803"/>
    <property type="match status" value="2"/>
</dbReference>
<name>A0A8K0JW09_LADFU</name>
<accession>A0A8K0JW09</accession>
<reference evidence="1" key="2">
    <citation type="submission" date="2017-10" db="EMBL/GenBank/DDBJ databases">
        <title>Ladona fulva Genome sequencing and assembly.</title>
        <authorList>
            <person name="Murali S."/>
            <person name="Richards S."/>
            <person name="Bandaranaike D."/>
            <person name="Bellair M."/>
            <person name="Blankenburg K."/>
            <person name="Chao H."/>
            <person name="Dinh H."/>
            <person name="Doddapaneni H."/>
            <person name="Dugan-Rocha S."/>
            <person name="Elkadiri S."/>
            <person name="Gnanaolivu R."/>
            <person name="Hernandez B."/>
            <person name="Skinner E."/>
            <person name="Javaid M."/>
            <person name="Lee S."/>
            <person name="Li M."/>
            <person name="Ming W."/>
            <person name="Munidasa M."/>
            <person name="Muniz J."/>
            <person name="Nguyen L."/>
            <person name="Hughes D."/>
            <person name="Osuji N."/>
            <person name="Pu L.-L."/>
            <person name="Puazo M."/>
            <person name="Qu C."/>
            <person name="Quiroz J."/>
            <person name="Raj R."/>
            <person name="Weissenberger G."/>
            <person name="Xin Y."/>
            <person name="Zou X."/>
            <person name="Han Y."/>
            <person name="Worley K."/>
            <person name="Muzny D."/>
            <person name="Gibbs R."/>
        </authorList>
    </citation>
    <scope>NUCLEOTIDE SEQUENCE</scope>
    <source>
        <strain evidence="1">Sampled in the wild</strain>
    </source>
</reference>
<evidence type="ECO:0000313" key="2">
    <source>
        <dbReference type="Proteomes" id="UP000792457"/>
    </source>
</evidence>
<dbReference type="PANTHER" id="PTHR47890:SF1">
    <property type="entry name" value="LD24308P"/>
    <property type="match status" value="1"/>
</dbReference>